<dbReference type="PANTHER" id="PTHR11552:SF218">
    <property type="entry name" value="GLUCOSE-METHANOL-CHOLINE OXIDOREDUCTASE N-TERMINAL DOMAIN-CONTAINING PROTEIN"/>
    <property type="match status" value="1"/>
</dbReference>
<feature type="domain" description="Glucose-methanol-choline oxidoreductase N-terminal" evidence="14">
    <location>
        <begin position="324"/>
        <end position="338"/>
    </location>
</feature>
<dbReference type="GO" id="GO:0046562">
    <property type="term" value="F:beta-D-glucose oxidase activity"/>
    <property type="evidence" value="ECO:0007669"/>
    <property type="project" value="UniProtKB-EC"/>
</dbReference>
<feature type="binding site" evidence="11">
    <location>
        <position position="127"/>
    </location>
    <ligand>
        <name>FAD</name>
        <dbReference type="ChEBI" id="CHEBI:57692"/>
    </ligand>
</feature>
<dbReference type="RefSeq" id="XP_022513527.1">
    <property type="nucleotide sequence ID" value="XM_022654250.1"/>
</dbReference>
<dbReference type="AlphaFoldDB" id="A0A177FBG8"/>
<feature type="active site" description="Proton donor" evidence="10">
    <location>
        <position position="565"/>
    </location>
</feature>
<feature type="signal peptide" evidence="13">
    <location>
        <begin position="1"/>
        <end position="18"/>
    </location>
</feature>
<gene>
    <name evidence="15" type="ORF">AYO21_04277</name>
</gene>
<evidence type="ECO:0000256" key="8">
    <source>
        <dbReference type="ARBA" id="ARBA00049435"/>
    </source>
</evidence>
<dbReference type="Gene3D" id="4.10.450.10">
    <property type="entry name" value="Glucose Oxidase, domain 2"/>
    <property type="match status" value="1"/>
</dbReference>
<evidence type="ECO:0000259" key="14">
    <source>
        <dbReference type="PROSITE" id="PS00624"/>
    </source>
</evidence>
<evidence type="ECO:0000256" key="3">
    <source>
        <dbReference type="ARBA" id="ARBA00010790"/>
    </source>
</evidence>
<feature type="compositionally biased region" description="Low complexity" evidence="12">
    <location>
        <begin position="638"/>
        <end position="682"/>
    </location>
</feature>
<evidence type="ECO:0000256" key="5">
    <source>
        <dbReference type="ARBA" id="ARBA00022630"/>
    </source>
</evidence>
<name>A0A177FBG8_9EURO</name>
<dbReference type="EMBL" id="LVKK01000023">
    <property type="protein sequence ID" value="OAG41575.1"/>
    <property type="molecule type" value="Genomic_DNA"/>
</dbReference>
<keyword evidence="6 11" id="KW-0274">FAD</keyword>
<dbReference type="EC" id="1.1.3.4" evidence="9"/>
<evidence type="ECO:0000313" key="16">
    <source>
        <dbReference type="Proteomes" id="UP000077002"/>
    </source>
</evidence>
<comment type="caution">
    <text evidence="15">The sequence shown here is derived from an EMBL/GenBank/DDBJ whole genome shotgun (WGS) entry which is preliminary data.</text>
</comment>
<evidence type="ECO:0000256" key="7">
    <source>
        <dbReference type="ARBA" id="ARBA00023002"/>
    </source>
</evidence>
<organism evidence="15 16">
    <name type="scientific">Fonsecaea monophora</name>
    <dbReference type="NCBI Taxonomy" id="254056"/>
    <lineage>
        <taxon>Eukaryota</taxon>
        <taxon>Fungi</taxon>
        <taxon>Dikarya</taxon>
        <taxon>Ascomycota</taxon>
        <taxon>Pezizomycotina</taxon>
        <taxon>Eurotiomycetes</taxon>
        <taxon>Chaetothyriomycetidae</taxon>
        <taxon>Chaetothyriales</taxon>
        <taxon>Herpotrichiellaceae</taxon>
        <taxon>Fonsecaea</taxon>
    </lineage>
</organism>
<proteinExistence type="inferred from homology"/>
<dbReference type="InterPro" id="IPR000172">
    <property type="entry name" value="GMC_OxRdtase_N"/>
</dbReference>
<dbReference type="Pfam" id="PF05199">
    <property type="entry name" value="GMC_oxred_C"/>
    <property type="match status" value="1"/>
</dbReference>
<evidence type="ECO:0000256" key="9">
    <source>
        <dbReference type="ARBA" id="ARBA00049722"/>
    </source>
</evidence>
<dbReference type="SUPFAM" id="SSF54373">
    <property type="entry name" value="FAD-linked reductases, C-terminal domain"/>
    <property type="match status" value="1"/>
</dbReference>
<evidence type="ECO:0000256" key="4">
    <source>
        <dbReference type="ARBA" id="ARBA00022512"/>
    </source>
</evidence>
<comment type="catalytic activity">
    <reaction evidence="8">
        <text>beta-D-glucose + O2 = D-glucono-1,5-lactone + H2O2</text>
        <dbReference type="Rhea" id="RHEA:11428"/>
        <dbReference type="ChEBI" id="CHEBI:15379"/>
        <dbReference type="ChEBI" id="CHEBI:15903"/>
        <dbReference type="ChEBI" id="CHEBI:16217"/>
        <dbReference type="ChEBI" id="CHEBI:16240"/>
        <dbReference type="EC" id="1.1.3.4"/>
    </reaction>
    <physiologicalReaction direction="left-to-right" evidence="8">
        <dbReference type="Rhea" id="RHEA:11429"/>
    </physiologicalReaction>
</comment>
<accession>A0A177FBG8</accession>
<evidence type="ECO:0000256" key="1">
    <source>
        <dbReference type="ARBA" id="ARBA00001974"/>
    </source>
</evidence>
<comment type="cofactor">
    <cofactor evidence="1 11">
        <name>FAD</name>
        <dbReference type="ChEBI" id="CHEBI:57692"/>
    </cofactor>
</comment>
<feature type="binding site" evidence="11">
    <location>
        <position position="282"/>
    </location>
    <ligand>
        <name>FAD</name>
        <dbReference type="ChEBI" id="CHEBI:57692"/>
    </ligand>
</feature>
<keyword evidence="4" id="KW-0964">Secreted</keyword>
<dbReference type="Pfam" id="PF00732">
    <property type="entry name" value="GMC_oxred_N"/>
    <property type="match status" value="1"/>
</dbReference>
<dbReference type="InterPro" id="IPR036188">
    <property type="entry name" value="FAD/NAD-bd_sf"/>
</dbReference>
<protein>
    <recommendedName>
        <fullName evidence="9">glucose oxidase</fullName>
        <ecNumber evidence="9">1.1.3.4</ecNumber>
    </recommendedName>
</protein>
<feature type="chain" id="PRO_5008061037" description="glucose oxidase" evidence="13">
    <location>
        <begin position="19"/>
        <end position="709"/>
    </location>
</feature>
<comment type="similarity">
    <text evidence="3">Belongs to the GMC oxidoreductase family.</text>
</comment>
<evidence type="ECO:0000313" key="15">
    <source>
        <dbReference type="EMBL" id="OAG41575.1"/>
    </source>
</evidence>
<dbReference type="Proteomes" id="UP000077002">
    <property type="component" value="Unassembled WGS sequence"/>
</dbReference>
<dbReference type="GeneID" id="34599447"/>
<dbReference type="Gene3D" id="3.50.50.60">
    <property type="entry name" value="FAD/NAD(P)-binding domain"/>
    <property type="match status" value="1"/>
</dbReference>
<evidence type="ECO:0000256" key="11">
    <source>
        <dbReference type="PIRSR" id="PIRSR000137-2"/>
    </source>
</evidence>
<keyword evidence="7" id="KW-0560">Oxidoreductase</keyword>
<sequence>MRCSLSFVLAAGAGIVAAAPSAHEPREPHLRARNIIDSTSIADSYDFVIVGGGLAGLVLGARLSEDANHTVLVLEAGGDGDEFRERIDTPAYAYYESLWPTELNWAFQTTPQPNANNSQCPWPRGKVLGGSSAINGMYLNRPGEIEVNAWQAMLGDMDGADNWSWDSMFAAMKKSETFGPPVDASIQQEAAITFNPASHGNQGPIHMSYPGFTLPLVGAWSSTANNAGVGTTQDAYGGDNWGAYVATVAVNPTNWTRSYSRSGYLDPLPPRPNYDVLANAQVTRIIFNNTSGGNLTAHQVEYVLNGGGNKLTVGVKKEVILAAGTVGSPAVLLYSGVGPKDVLDAAGVPVVSELPGVGQHLQDHISVTVTWDTDAETAGTIYNDDGSKKNDPAFLSYVNSATAYANSSVLFGNGVPGLQSSILGEIDQFIPDTSTDASVISGYKAIYGTTANTILTSPIGLIELVIGLSTDGSIQIGANLQHPFSHGQISINSSNPLDYPVINPNYLNHPADVEILREGVKLARRLGETEPLASSMTKETWPGPDVQTDQEWEDWLRGVIFTEFHPSSTCAMLPLEQGGVVDANLRVYGLSNVRVADASVPPISFSAHLMASTYGLAEQASIVIRDFYNKPKVSQKHTNSTTNSTSLSNNQNASNGTAILNTTNVPSTTNSSSSSDNDTNTNTNGVASLNSWPLSSTVAMLCLAIKFLL</sequence>
<evidence type="ECO:0000256" key="2">
    <source>
        <dbReference type="ARBA" id="ARBA00004191"/>
    </source>
</evidence>
<dbReference type="InterPro" id="IPR007867">
    <property type="entry name" value="GMC_OxRtase_C"/>
</dbReference>
<dbReference type="GO" id="GO:0050660">
    <property type="term" value="F:flavin adenine dinucleotide binding"/>
    <property type="evidence" value="ECO:0007669"/>
    <property type="project" value="InterPro"/>
</dbReference>
<feature type="region of interest" description="Disordered" evidence="12">
    <location>
        <begin position="634"/>
        <end position="682"/>
    </location>
</feature>
<evidence type="ECO:0000256" key="10">
    <source>
        <dbReference type="PIRSR" id="PIRSR000137-1"/>
    </source>
</evidence>
<reference evidence="15 16" key="1">
    <citation type="submission" date="2016-03" db="EMBL/GenBank/DDBJ databases">
        <title>Draft genome sequence of the Fonsecaea monophora CBS 269.37.</title>
        <authorList>
            <person name="Bombassaro A."/>
            <person name="Vinicius W.A."/>
            <person name="De Hoog S."/>
            <person name="Sun J."/>
            <person name="Souza E.M."/>
            <person name="Raittz R.T."/>
            <person name="Costa F."/>
            <person name="Leao A.C."/>
            <person name="Tadra-Sfeir M.Z."/>
            <person name="Baura V."/>
            <person name="Balsanelli E."/>
            <person name="Pedrosa F.O."/>
            <person name="Moreno L.F."/>
            <person name="Steffens M.B."/>
            <person name="Xi L."/>
            <person name="Bocca A.L."/>
            <person name="Felipe M.S."/>
            <person name="Teixeira M."/>
            <person name="Telles Filho F.Q."/>
            <person name="Azevedo C.M."/>
            <person name="Gomes R."/>
            <person name="Vicente V.A."/>
        </authorList>
    </citation>
    <scope>NUCLEOTIDE SEQUENCE [LARGE SCALE GENOMIC DNA]</scope>
    <source>
        <strain evidence="15 16">CBS 269.37</strain>
    </source>
</reference>
<keyword evidence="4" id="KW-0134">Cell wall</keyword>
<evidence type="ECO:0000256" key="6">
    <source>
        <dbReference type="ARBA" id="ARBA00022827"/>
    </source>
</evidence>
<evidence type="ECO:0000256" key="12">
    <source>
        <dbReference type="SAM" id="MobiDB-lite"/>
    </source>
</evidence>
<dbReference type="PANTHER" id="PTHR11552">
    <property type="entry name" value="GLUCOSE-METHANOL-CHOLINE GMC OXIDOREDUCTASE"/>
    <property type="match status" value="1"/>
</dbReference>
<keyword evidence="13" id="KW-0732">Signal</keyword>
<dbReference type="OrthoDB" id="269227at2759"/>
<comment type="subcellular location">
    <subcellularLocation>
        <location evidence="2">Secreted</location>
        <location evidence="2">Cell wall</location>
    </subcellularLocation>
</comment>
<dbReference type="Gene3D" id="3.30.560.10">
    <property type="entry name" value="Glucose Oxidase, domain 3"/>
    <property type="match status" value="1"/>
</dbReference>
<dbReference type="InterPro" id="IPR012132">
    <property type="entry name" value="GMC_OxRdtase"/>
</dbReference>
<keyword evidence="16" id="KW-1185">Reference proteome</keyword>
<dbReference type="InterPro" id="IPR027424">
    <property type="entry name" value="Glucose_Oxidase_domain_2"/>
</dbReference>
<feature type="active site" description="Proton acceptor" evidence="10">
    <location>
        <position position="608"/>
    </location>
</feature>
<dbReference type="SUPFAM" id="SSF51905">
    <property type="entry name" value="FAD/NAD(P)-binding domain"/>
    <property type="match status" value="1"/>
</dbReference>
<dbReference type="PIRSF" id="PIRSF000137">
    <property type="entry name" value="Alcohol_oxidase"/>
    <property type="match status" value="1"/>
</dbReference>
<evidence type="ECO:0000256" key="13">
    <source>
        <dbReference type="SAM" id="SignalP"/>
    </source>
</evidence>
<keyword evidence="5" id="KW-0285">Flavoprotein</keyword>
<dbReference type="PROSITE" id="PS00624">
    <property type="entry name" value="GMC_OXRED_2"/>
    <property type="match status" value="1"/>
</dbReference>